<organism evidence="3 4">
    <name type="scientific">candidate division WOR-3 bacterium</name>
    <dbReference type="NCBI Taxonomy" id="2052148"/>
    <lineage>
        <taxon>Bacteria</taxon>
        <taxon>Bacteria division WOR-3</taxon>
    </lineage>
</organism>
<keyword evidence="1" id="KW-0560">Oxidoreductase</keyword>
<dbReference type="SUPFAM" id="SSF53323">
    <property type="entry name" value="Pyruvate-ferredoxin oxidoreductase, PFOR, domain III"/>
    <property type="match status" value="1"/>
</dbReference>
<feature type="domain" description="Pyruvate/ketoisovalerate oxidoreductase catalytic" evidence="2">
    <location>
        <begin position="12"/>
        <end position="174"/>
    </location>
</feature>
<sequence>MMRAEIRLSGNGGQGIILAAKVLAEAAGIYANLNVVQSQIYGAAARGELSKADIIIDDGDIYTLEISSADILLCLSQEAYDAHHKEIKPTGIIIIDDFYVQKFDPLDKRILSFSISQMSKDLAGSEMFTNLISVGILTIVGGYFSEENALKAVEKNVPKNFLEMNIKAVNMGFEVAKKKVKQNC</sequence>
<dbReference type="InterPro" id="IPR019752">
    <property type="entry name" value="Pyrv/ketoisovalerate_OxRed_cat"/>
</dbReference>
<dbReference type="Gene3D" id="3.40.920.10">
    <property type="entry name" value="Pyruvate-ferredoxin oxidoreductase, PFOR, domain III"/>
    <property type="match status" value="1"/>
</dbReference>
<dbReference type="InterPro" id="IPR052554">
    <property type="entry name" value="2-oxoglutarate_synth_KorC"/>
</dbReference>
<accession>A0A350H8H0</accession>
<evidence type="ECO:0000256" key="1">
    <source>
        <dbReference type="ARBA" id="ARBA00023002"/>
    </source>
</evidence>
<evidence type="ECO:0000259" key="2">
    <source>
        <dbReference type="Pfam" id="PF01558"/>
    </source>
</evidence>
<protein>
    <submittedName>
        <fullName evidence="3">2-oxoacid:ferredoxin oxidoreductase subunit gamma</fullName>
    </submittedName>
</protein>
<dbReference type="AlphaFoldDB" id="A0A350H8H0"/>
<dbReference type="EMBL" id="DMZY01000045">
    <property type="protein sequence ID" value="HAV91836.1"/>
    <property type="molecule type" value="Genomic_DNA"/>
</dbReference>
<proteinExistence type="predicted"/>
<dbReference type="PANTHER" id="PTHR42730">
    <property type="entry name" value="2-OXOGLUTARATE SYNTHASE SUBUNIT KORC"/>
    <property type="match status" value="1"/>
</dbReference>
<name>A0A350H8H0_UNCW3</name>
<evidence type="ECO:0000313" key="4">
    <source>
        <dbReference type="Proteomes" id="UP000264062"/>
    </source>
</evidence>
<dbReference type="InterPro" id="IPR002869">
    <property type="entry name" value="Pyrv_flavodox_OxRed_cen"/>
</dbReference>
<gene>
    <name evidence="3" type="ORF">DCW38_01470</name>
</gene>
<dbReference type="GO" id="GO:0016903">
    <property type="term" value="F:oxidoreductase activity, acting on the aldehyde or oxo group of donors"/>
    <property type="evidence" value="ECO:0007669"/>
    <property type="project" value="InterPro"/>
</dbReference>
<evidence type="ECO:0000313" key="3">
    <source>
        <dbReference type="EMBL" id="HAV91836.1"/>
    </source>
</evidence>
<reference evidence="3 4" key="1">
    <citation type="journal article" date="2018" name="Nat. Biotechnol.">
        <title>A standardized bacterial taxonomy based on genome phylogeny substantially revises the tree of life.</title>
        <authorList>
            <person name="Parks D.H."/>
            <person name="Chuvochina M."/>
            <person name="Waite D.W."/>
            <person name="Rinke C."/>
            <person name="Skarshewski A."/>
            <person name="Chaumeil P.A."/>
            <person name="Hugenholtz P."/>
        </authorList>
    </citation>
    <scope>NUCLEOTIDE SEQUENCE [LARGE SCALE GENOMIC DNA]</scope>
    <source>
        <strain evidence="3">UBA9956</strain>
    </source>
</reference>
<dbReference type="Proteomes" id="UP000264062">
    <property type="component" value="Unassembled WGS sequence"/>
</dbReference>
<comment type="caution">
    <text evidence="3">The sequence shown here is derived from an EMBL/GenBank/DDBJ whole genome shotgun (WGS) entry which is preliminary data.</text>
</comment>
<dbReference type="Pfam" id="PF01558">
    <property type="entry name" value="POR"/>
    <property type="match status" value="1"/>
</dbReference>
<dbReference type="PANTHER" id="PTHR42730:SF1">
    <property type="entry name" value="2-OXOGLUTARATE SYNTHASE SUBUNIT KORC"/>
    <property type="match status" value="1"/>
</dbReference>